<organism evidence="2 3">
    <name type="scientific">Vitis vinifera</name>
    <name type="common">Grape</name>
    <dbReference type="NCBI Taxonomy" id="29760"/>
    <lineage>
        <taxon>Eukaryota</taxon>
        <taxon>Viridiplantae</taxon>
        <taxon>Streptophyta</taxon>
        <taxon>Embryophyta</taxon>
        <taxon>Tracheophyta</taxon>
        <taxon>Spermatophyta</taxon>
        <taxon>Magnoliopsida</taxon>
        <taxon>eudicotyledons</taxon>
        <taxon>Gunneridae</taxon>
        <taxon>Pentapetalae</taxon>
        <taxon>rosids</taxon>
        <taxon>Vitales</taxon>
        <taxon>Vitaceae</taxon>
        <taxon>Viteae</taxon>
        <taxon>Vitis</taxon>
    </lineage>
</organism>
<proteinExistence type="predicted"/>
<dbReference type="EMBL" id="QGNW01002379">
    <property type="protein sequence ID" value="RVW20294.1"/>
    <property type="molecule type" value="Genomic_DNA"/>
</dbReference>
<dbReference type="Pfam" id="PF13966">
    <property type="entry name" value="zf-RVT"/>
    <property type="match status" value="1"/>
</dbReference>
<feature type="domain" description="Reverse transcriptase zinc-binding" evidence="1">
    <location>
        <begin position="451"/>
        <end position="505"/>
    </location>
</feature>
<evidence type="ECO:0000313" key="3">
    <source>
        <dbReference type="Proteomes" id="UP000288805"/>
    </source>
</evidence>
<dbReference type="Proteomes" id="UP000288805">
    <property type="component" value="Unassembled WGS sequence"/>
</dbReference>
<dbReference type="PANTHER" id="PTHR36617">
    <property type="entry name" value="PROTEIN, PUTATIVE-RELATED"/>
    <property type="match status" value="1"/>
</dbReference>
<evidence type="ECO:0000259" key="1">
    <source>
        <dbReference type="Pfam" id="PF13966"/>
    </source>
</evidence>
<name>A0A438CAM3_VITVI</name>
<sequence length="560" mass="64412">MDELAMGLGCGAGKLPTSYLGLPLGASFKSPRVWDMVEERFRKRLSMWKRQYLFKGSGALEKRPHLVKWKVCCVDKEGGLGIRSLVPLTRLCLGSGVGDLQKKGSPFGNKSSLTNKDGWVSDAWEWGCWSPHFSRPLNDWEIREVESLFQKLHPLVVRRDVEGTLSWRESGNDCFSVSSLYPSYTRASSDPFPWGNLLGWNGAFVGKRRAKAWRAVPLCLMWTLWKERNGRTFNDAKRGKGRDNLLILYFIFLWGGGALENRPHLVSWKIICAAKKDGGLGIRSLAILNKALLGKWLWRFANENDPLWKQIIFRKYSFQEGGWCSKGVRDRYGVGVWKAIRNGWENIRTHSCFIVRDGTRVKFWKGLWCENQSLEDAFPNLFNLTVNKEGWVVEAWKEDGVGGSWGLRFNRHLNDWEMGEVESLLSKLHPLTIRRGVDDLLWWRDNKNGTFLVKSFYNSFSRGIRTPFSARIIWTPWVPIRASFFGWEVAWSRLLTIDHLKRSWNVMASDPLPFWGAMGDALLCEEEPIGMTWFLCGQEKGESLESCPSLLDVDHMERKE</sequence>
<reference evidence="2 3" key="1">
    <citation type="journal article" date="2018" name="PLoS Genet.">
        <title>Population sequencing reveals clonal diversity and ancestral inbreeding in the grapevine cultivar Chardonnay.</title>
        <authorList>
            <person name="Roach M.J."/>
            <person name="Johnson D.L."/>
            <person name="Bohlmann J."/>
            <person name="van Vuuren H.J."/>
            <person name="Jones S.J."/>
            <person name="Pretorius I.S."/>
            <person name="Schmidt S.A."/>
            <person name="Borneman A.R."/>
        </authorList>
    </citation>
    <scope>NUCLEOTIDE SEQUENCE [LARGE SCALE GENOMIC DNA]</scope>
    <source>
        <strain evidence="3">cv. Chardonnay</strain>
        <tissue evidence="2">Leaf</tissue>
    </source>
</reference>
<dbReference type="PANTHER" id="PTHR36617:SF16">
    <property type="entry name" value="OS04G0516500 PROTEIN"/>
    <property type="match status" value="1"/>
</dbReference>
<comment type="caution">
    <text evidence="2">The sequence shown here is derived from an EMBL/GenBank/DDBJ whole genome shotgun (WGS) entry which is preliminary data.</text>
</comment>
<protein>
    <submittedName>
        <fullName evidence="2">Putative ribonuclease H protein</fullName>
    </submittedName>
</protein>
<dbReference type="InterPro" id="IPR026960">
    <property type="entry name" value="RVT-Znf"/>
</dbReference>
<dbReference type="AlphaFoldDB" id="A0A438CAM3"/>
<gene>
    <name evidence="2" type="primary">VvCHDh000004_146</name>
    <name evidence="2" type="ORF">CK203_111381</name>
</gene>
<evidence type="ECO:0000313" key="2">
    <source>
        <dbReference type="EMBL" id="RVW20294.1"/>
    </source>
</evidence>
<accession>A0A438CAM3</accession>